<dbReference type="EMBL" id="JAWDIP010000003">
    <property type="protein sequence ID" value="MDY0395061.1"/>
    <property type="molecule type" value="Genomic_DNA"/>
</dbReference>
<dbReference type="InterPro" id="IPR050300">
    <property type="entry name" value="GDXG_lipolytic_enzyme"/>
</dbReference>
<name>A0ABU5C6V0_9BACI</name>
<evidence type="ECO:0000313" key="3">
    <source>
        <dbReference type="EMBL" id="MDY0395061.1"/>
    </source>
</evidence>
<gene>
    <name evidence="3" type="ORF">RWE15_12325</name>
</gene>
<sequence>MMIIKEEKNMVFKEMGKERLKADVYFPAEKGKYPGVILIHGGAWLQGYKEMYSEWAPYLAKQGYVTMAFDYRLSTPGIAAYPQAVHDVNSAIQFFVRHAEEWQIDRDNIVLIGDSAGAHLATHTAIDSQSEPSYHIASTIGIYGVYDLPAWQRHTKLVRDNDPVHQFLGVSFDEKPELYKSASPYSKIKELKEPFDTSFFYYMGGG</sequence>
<feature type="domain" description="BD-FAE-like" evidence="2">
    <location>
        <begin position="23"/>
        <end position="195"/>
    </location>
</feature>
<organism evidence="3 4">
    <name type="scientific">Tigheibacillus halophilus</name>
    <dbReference type="NCBI Taxonomy" id="361280"/>
    <lineage>
        <taxon>Bacteria</taxon>
        <taxon>Bacillati</taxon>
        <taxon>Bacillota</taxon>
        <taxon>Bacilli</taxon>
        <taxon>Bacillales</taxon>
        <taxon>Bacillaceae</taxon>
        <taxon>Tigheibacillus</taxon>
    </lineage>
</organism>
<comment type="caution">
    <text evidence="3">The sequence shown here is derived from an EMBL/GenBank/DDBJ whole genome shotgun (WGS) entry which is preliminary data.</text>
</comment>
<keyword evidence="4" id="KW-1185">Reference proteome</keyword>
<dbReference type="InterPro" id="IPR049492">
    <property type="entry name" value="BD-FAE-like_dom"/>
</dbReference>
<evidence type="ECO:0000256" key="1">
    <source>
        <dbReference type="ARBA" id="ARBA00022801"/>
    </source>
</evidence>
<evidence type="ECO:0000313" key="4">
    <source>
        <dbReference type="Proteomes" id="UP001281447"/>
    </source>
</evidence>
<proteinExistence type="predicted"/>
<reference evidence="3 4" key="1">
    <citation type="submission" date="2023-10" db="EMBL/GenBank/DDBJ databases">
        <title>Virgibacillus halophilus 5B73C genome.</title>
        <authorList>
            <person name="Miliotis G."/>
            <person name="Sengupta P."/>
            <person name="Hameed A."/>
            <person name="Chuvochina M."/>
            <person name="Mcdonagh F."/>
            <person name="Simpson A.C."/>
            <person name="Singh N.K."/>
            <person name="Rekha P.D."/>
            <person name="Raman K."/>
            <person name="Hugenholtz P."/>
            <person name="Venkateswaran K."/>
        </authorList>
    </citation>
    <scope>NUCLEOTIDE SEQUENCE [LARGE SCALE GENOMIC DNA]</scope>
    <source>
        <strain evidence="3 4">5B73C</strain>
    </source>
</reference>
<dbReference type="GO" id="GO:0016787">
    <property type="term" value="F:hydrolase activity"/>
    <property type="evidence" value="ECO:0007669"/>
    <property type="project" value="UniProtKB-KW"/>
</dbReference>
<protein>
    <submittedName>
        <fullName evidence="3">Alpha/beta hydrolase</fullName>
    </submittedName>
</protein>
<accession>A0ABU5C6V0</accession>
<dbReference type="InterPro" id="IPR029058">
    <property type="entry name" value="AB_hydrolase_fold"/>
</dbReference>
<dbReference type="Gene3D" id="3.40.50.1820">
    <property type="entry name" value="alpha/beta hydrolase"/>
    <property type="match status" value="1"/>
</dbReference>
<dbReference type="SUPFAM" id="SSF53474">
    <property type="entry name" value="alpha/beta-Hydrolases"/>
    <property type="match status" value="1"/>
</dbReference>
<dbReference type="PANTHER" id="PTHR48081:SF33">
    <property type="entry name" value="KYNURENINE FORMAMIDASE"/>
    <property type="match status" value="1"/>
</dbReference>
<keyword evidence="1 3" id="KW-0378">Hydrolase</keyword>
<evidence type="ECO:0000259" key="2">
    <source>
        <dbReference type="Pfam" id="PF20434"/>
    </source>
</evidence>
<dbReference type="PANTHER" id="PTHR48081">
    <property type="entry name" value="AB HYDROLASE SUPERFAMILY PROTEIN C4A8.06C"/>
    <property type="match status" value="1"/>
</dbReference>
<dbReference type="Proteomes" id="UP001281447">
    <property type="component" value="Unassembled WGS sequence"/>
</dbReference>
<dbReference type="Pfam" id="PF20434">
    <property type="entry name" value="BD-FAE"/>
    <property type="match status" value="1"/>
</dbReference>